<organism evidence="2 3">
    <name type="scientific">Hermanssonia centrifuga</name>
    <dbReference type="NCBI Taxonomy" id="98765"/>
    <lineage>
        <taxon>Eukaryota</taxon>
        <taxon>Fungi</taxon>
        <taxon>Dikarya</taxon>
        <taxon>Basidiomycota</taxon>
        <taxon>Agaricomycotina</taxon>
        <taxon>Agaricomycetes</taxon>
        <taxon>Polyporales</taxon>
        <taxon>Meruliaceae</taxon>
        <taxon>Hermanssonia</taxon>
    </lineage>
</organism>
<feature type="transmembrane region" description="Helical" evidence="1">
    <location>
        <begin position="33"/>
        <end position="57"/>
    </location>
</feature>
<gene>
    <name evidence="2" type="ORF">EW026_g2163</name>
</gene>
<reference evidence="2 3" key="1">
    <citation type="submission" date="2019-02" db="EMBL/GenBank/DDBJ databases">
        <title>Genome sequencing of the rare red list fungi Phlebia centrifuga.</title>
        <authorList>
            <person name="Buettner E."/>
            <person name="Kellner H."/>
        </authorList>
    </citation>
    <scope>NUCLEOTIDE SEQUENCE [LARGE SCALE GENOMIC DNA]</scope>
    <source>
        <strain evidence="2 3">DSM 108282</strain>
    </source>
</reference>
<accession>A0A4S4KQ19</accession>
<keyword evidence="1" id="KW-1133">Transmembrane helix</keyword>
<evidence type="ECO:0000313" key="3">
    <source>
        <dbReference type="Proteomes" id="UP000309038"/>
    </source>
</evidence>
<keyword evidence="3" id="KW-1185">Reference proteome</keyword>
<dbReference type="AlphaFoldDB" id="A0A4S4KQ19"/>
<evidence type="ECO:0000313" key="2">
    <source>
        <dbReference type="EMBL" id="THH00331.1"/>
    </source>
</evidence>
<protein>
    <submittedName>
        <fullName evidence="2">Uncharacterized protein</fullName>
    </submittedName>
</protein>
<feature type="transmembrane region" description="Helical" evidence="1">
    <location>
        <begin position="78"/>
        <end position="101"/>
    </location>
</feature>
<keyword evidence="1" id="KW-0812">Transmembrane</keyword>
<sequence length="238" mass="26099">MSQGSFDATVIAYQAECLHGRQYNSCPPGPAPFSIAMTIGTRIPVIIADILVLVLTWRKTFRHRMEAIRVGVRAPLSALLLRDGTVYFFALLAMNIAVVLVNTVPSLQTASPVSDIIPVLTPILISRFLLNLRQLGEPESETQSSLNLRFSTPGFRVPTSTILVETMGADLDHDTAEEVDDEAEDVDVSSRNEAFVDGPALAQNVFNETQEVPRDAVEYCDATSSGRYISATQYEHIQ</sequence>
<keyword evidence="1" id="KW-0472">Membrane</keyword>
<proteinExistence type="predicted"/>
<name>A0A4S4KQ19_9APHY</name>
<dbReference type="EMBL" id="SGPJ01000053">
    <property type="protein sequence ID" value="THH00331.1"/>
    <property type="molecule type" value="Genomic_DNA"/>
</dbReference>
<comment type="caution">
    <text evidence="2">The sequence shown here is derived from an EMBL/GenBank/DDBJ whole genome shotgun (WGS) entry which is preliminary data.</text>
</comment>
<evidence type="ECO:0000256" key="1">
    <source>
        <dbReference type="SAM" id="Phobius"/>
    </source>
</evidence>
<dbReference type="Proteomes" id="UP000309038">
    <property type="component" value="Unassembled WGS sequence"/>
</dbReference>